<accession>A0A9W9F6J9</accession>
<keyword evidence="2" id="KW-1133">Transmembrane helix</keyword>
<gene>
    <name evidence="3" type="ORF">N7456_010412</name>
</gene>
<comment type="caution">
    <text evidence="3">The sequence shown here is derived from an EMBL/GenBank/DDBJ whole genome shotgun (WGS) entry which is preliminary data.</text>
</comment>
<dbReference type="Proteomes" id="UP001149165">
    <property type="component" value="Unassembled WGS sequence"/>
</dbReference>
<reference evidence="3" key="2">
    <citation type="journal article" date="2023" name="IMA Fungus">
        <title>Comparative genomic study of the Penicillium genus elucidates a diverse pangenome and 15 lateral gene transfer events.</title>
        <authorList>
            <person name="Petersen C."/>
            <person name="Sorensen T."/>
            <person name="Nielsen M.R."/>
            <person name="Sondergaard T.E."/>
            <person name="Sorensen J.L."/>
            <person name="Fitzpatrick D.A."/>
            <person name="Frisvad J.C."/>
            <person name="Nielsen K.L."/>
        </authorList>
    </citation>
    <scope>NUCLEOTIDE SEQUENCE</scope>
    <source>
        <strain evidence="3">IBT 30069</strain>
    </source>
</reference>
<sequence length="116" mass="12761">MAISPEYLSASTESTRNSSFTSLSSSLIRCSPHPIGPLPVETYTETDISHIIARLSKQQRKKEKKKKLKKKVASKMKAGSAKVKRAVGKGGLAALWVFIYPALVLTTVLDDWTEAR</sequence>
<keyword evidence="2" id="KW-0812">Transmembrane</keyword>
<feature type="region of interest" description="Disordered" evidence="1">
    <location>
        <begin position="1"/>
        <end position="26"/>
    </location>
</feature>
<feature type="compositionally biased region" description="Basic residues" evidence="1">
    <location>
        <begin position="57"/>
        <end position="74"/>
    </location>
</feature>
<evidence type="ECO:0000313" key="3">
    <source>
        <dbReference type="EMBL" id="KAJ5094551.1"/>
    </source>
</evidence>
<evidence type="ECO:0000256" key="1">
    <source>
        <dbReference type="SAM" id="MobiDB-lite"/>
    </source>
</evidence>
<organism evidence="3 4">
    <name type="scientific">Penicillium angulare</name>
    <dbReference type="NCBI Taxonomy" id="116970"/>
    <lineage>
        <taxon>Eukaryota</taxon>
        <taxon>Fungi</taxon>
        <taxon>Dikarya</taxon>
        <taxon>Ascomycota</taxon>
        <taxon>Pezizomycotina</taxon>
        <taxon>Eurotiomycetes</taxon>
        <taxon>Eurotiomycetidae</taxon>
        <taxon>Eurotiales</taxon>
        <taxon>Aspergillaceae</taxon>
        <taxon>Penicillium</taxon>
    </lineage>
</organism>
<evidence type="ECO:0008006" key="5">
    <source>
        <dbReference type="Google" id="ProtNLM"/>
    </source>
</evidence>
<protein>
    <recommendedName>
        <fullName evidence="5">Transmembrane protein</fullName>
    </recommendedName>
</protein>
<keyword evidence="4" id="KW-1185">Reference proteome</keyword>
<name>A0A9W9F6J9_9EURO</name>
<feature type="region of interest" description="Disordered" evidence="1">
    <location>
        <begin position="56"/>
        <end position="76"/>
    </location>
</feature>
<feature type="compositionally biased region" description="Low complexity" evidence="1">
    <location>
        <begin position="14"/>
        <end position="26"/>
    </location>
</feature>
<feature type="transmembrane region" description="Helical" evidence="2">
    <location>
        <begin position="86"/>
        <end position="109"/>
    </location>
</feature>
<proteinExistence type="predicted"/>
<reference evidence="3" key="1">
    <citation type="submission" date="2022-11" db="EMBL/GenBank/DDBJ databases">
        <authorList>
            <person name="Petersen C."/>
        </authorList>
    </citation>
    <scope>NUCLEOTIDE SEQUENCE</scope>
    <source>
        <strain evidence="3">IBT 30069</strain>
    </source>
</reference>
<evidence type="ECO:0000313" key="4">
    <source>
        <dbReference type="Proteomes" id="UP001149165"/>
    </source>
</evidence>
<keyword evidence="2" id="KW-0472">Membrane</keyword>
<evidence type="ECO:0000256" key="2">
    <source>
        <dbReference type="SAM" id="Phobius"/>
    </source>
</evidence>
<dbReference type="AlphaFoldDB" id="A0A9W9F6J9"/>
<dbReference type="EMBL" id="JAPQKH010000006">
    <property type="protein sequence ID" value="KAJ5094551.1"/>
    <property type="molecule type" value="Genomic_DNA"/>
</dbReference>